<evidence type="ECO:0000313" key="4">
    <source>
        <dbReference type="Proteomes" id="UP000006039"/>
    </source>
</evidence>
<keyword evidence="4" id="KW-1185">Reference proteome</keyword>
<reference evidence="2" key="3">
    <citation type="submission" date="2010-09" db="EMBL/GenBank/DDBJ databases">
        <title>Annotation of Gaeumannomyces graminis var. tritici R3-111a-1.</title>
        <authorList>
            <consortium name="The Broad Institute Genome Sequencing Platform"/>
            <person name="Ma L.-J."/>
            <person name="Dead R."/>
            <person name="Young S.K."/>
            <person name="Zeng Q."/>
            <person name="Gargeya S."/>
            <person name="Fitzgerald M."/>
            <person name="Haas B."/>
            <person name="Abouelleil A."/>
            <person name="Alvarado L."/>
            <person name="Arachchi H.M."/>
            <person name="Berlin A."/>
            <person name="Brown A."/>
            <person name="Chapman S.B."/>
            <person name="Chen Z."/>
            <person name="Dunbar C."/>
            <person name="Freedman E."/>
            <person name="Gearin G."/>
            <person name="Gellesch M."/>
            <person name="Goldberg J."/>
            <person name="Griggs A."/>
            <person name="Gujja S."/>
            <person name="Heiman D."/>
            <person name="Howarth C."/>
            <person name="Larson L."/>
            <person name="Lui A."/>
            <person name="MacDonald P.J.P."/>
            <person name="Mehta T."/>
            <person name="Montmayeur A."/>
            <person name="Murphy C."/>
            <person name="Neiman D."/>
            <person name="Pearson M."/>
            <person name="Priest M."/>
            <person name="Roberts A."/>
            <person name="Saif S."/>
            <person name="Shea T."/>
            <person name="Shenoy N."/>
            <person name="Sisk P."/>
            <person name="Stolte C."/>
            <person name="Sykes S."/>
            <person name="Yandava C."/>
            <person name="Wortman J."/>
            <person name="Nusbaum C."/>
            <person name="Birren B."/>
        </authorList>
    </citation>
    <scope>NUCLEOTIDE SEQUENCE</scope>
    <source>
        <strain evidence="2">R3-111a-1</strain>
    </source>
</reference>
<dbReference type="Proteomes" id="UP000006039">
    <property type="component" value="Unassembled WGS sequence"/>
</dbReference>
<dbReference type="EMBL" id="GL385401">
    <property type="protein sequence ID" value="EJT70676.1"/>
    <property type="molecule type" value="Genomic_DNA"/>
</dbReference>
<reference evidence="2" key="2">
    <citation type="submission" date="2010-07" db="EMBL/GenBank/DDBJ databases">
        <authorList>
            <consortium name="The Broad Institute Genome Sequencing Platform"/>
            <consortium name="Broad Institute Genome Sequencing Center for Infectious Disease"/>
            <person name="Ma L.-J."/>
            <person name="Dead R."/>
            <person name="Young S."/>
            <person name="Zeng Q."/>
            <person name="Koehrsen M."/>
            <person name="Alvarado L."/>
            <person name="Berlin A."/>
            <person name="Chapman S.B."/>
            <person name="Chen Z."/>
            <person name="Freedman E."/>
            <person name="Gellesch M."/>
            <person name="Goldberg J."/>
            <person name="Griggs A."/>
            <person name="Gujja S."/>
            <person name="Heilman E.R."/>
            <person name="Heiman D."/>
            <person name="Hepburn T."/>
            <person name="Howarth C."/>
            <person name="Jen D."/>
            <person name="Larson L."/>
            <person name="Mehta T."/>
            <person name="Neiman D."/>
            <person name="Pearson M."/>
            <person name="Roberts A."/>
            <person name="Saif S."/>
            <person name="Shea T."/>
            <person name="Shenoy N."/>
            <person name="Sisk P."/>
            <person name="Stolte C."/>
            <person name="Sykes S."/>
            <person name="Walk T."/>
            <person name="White J."/>
            <person name="Yandava C."/>
            <person name="Haas B."/>
            <person name="Nusbaum C."/>
            <person name="Birren B."/>
        </authorList>
    </citation>
    <scope>NUCLEOTIDE SEQUENCE</scope>
    <source>
        <strain evidence="2">R3-111a-1</strain>
    </source>
</reference>
<organism evidence="2">
    <name type="scientific">Gaeumannomyces tritici (strain R3-111a-1)</name>
    <name type="common">Wheat and barley take-all root rot fungus</name>
    <name type="synonym">Gaeumannomyces graminis var. tritici</name>
    <dbReference type="NCBI Taxonomy" id="644352"/>
    <lineage>
        <taxon>Eukaryota</taxon>
        <taxon>Fungi</taxon>
        <taxon>Dikarya</taxon>
        <taxon>Ascomycota</taxon>
        <taxon>Pezizomycotina</taxon>
        <taxon>Sordariomycetes</taxon>
        <taxon>Sordariomycetidae</taxon>
        <taxon>Magnaporthales</taxon>
        <taxon>Magnaporthaceae</taxon>
        <taxon>Gaeumannomyces</taxon>
    </lineage>
</organism>
<dbReference type="eggNOG" id="KOG1611">
    <property type="taxonomic scope" value="Eukaryota"/>
</dbReference>
<gene>
    <name evidence="3" type="primary">20352157</name>
    <name evidence="2" type="ORF">GGTG_11699</name>
</gene>
<dbReference type="GeneID" id="20352157"/>
<dbReference type="RefSeq" id="XP_009227854.1">
    <property type="nucleotide sequence ID" value="XM_009229590.1"/>
</dbReference>
<evidence type="ECO:0000256" key="1">
    <source>
        <dbReference type="SAM" id="MobiDB-lite"/>
    </source>
</evidence>
<dbReference type="EnsemblFungi" id="EJT70676">
    <property type="protein sequence ID" value="EJT70676"/>
    <property type="gene ID" value="GGTG_11699"/>
</dbReference>
<reference evidence="3" key="4">
    <citation type="journal article" date="2015" name="G3 (Bethesda)">
        <title>Genome sequences of three phytopathogenic species of the Magnaporthaceae family of fungi.</title>
        <authorList>
            <person name="Okagaki L.H."/>
            <person name="Nunes C.C."/>
            <person name="Sailsbery J."/>
            <person name="Clay B."/>
            <person name="Brown D."/>
            <person name="John T."/>
            <person name="Oh Y."/>
            <person name="Young N."/>
            <person name="Fitzgerald M."/>
            <person name="Haas B.J."/>
            <person name="Zeng Q."/>
            <person name="Young S."/>
            <person name="Adiconis X."/>
            <person name="Fan L."/>
            <person name="Levin J.Z."/>
            <person name="Mitchell T.K."/>
            <person name="Okubara P.A."/>
            <person name="Farman M.L."/>
            <person name="Kohn L.M."/>
            <person name="Birren B."/>
            <person name="Ma L.-J."/>
            <person name="Dean R.A."/>
        </authorList>
    </citation>
    <scope>NUCLEOTIDE SEQUENCE</scope>
    <source>
        <strain evidence="3">R3-111a-1</strain>
    </source>
</reference>
<dbReference type="VEuPathDB" id="FungiDB:GGTG_11699"/>
<accession>J3PDX6</accession>
<evidence type="ECO:0000313" key="2">
    <source>
        <dbReference type="EMBL" id="EJT70676.1"/>
    </source>
</evidence>
<dbReference type="HOGENOM" id="CLU_1008463_0_0_1"/>
<dbReference type="AlphaFoldDB" id="J3PDX6"/>
<sequence length="276" mass="29672">MPGVLIISGIRGLGESLVKQHGEAAGNSGELTSIPHPDVGHAPLRTLTPTAHRSSRRAASRPRTWTGKASTKTRRCACTRLAPWLPSSWCSTSRRPAAAAAASWAAGPSSCWCRPRPGASRCGTRARGRQPRALYQQDRPNMVGRLLSLDLRAREVVVPIVHPGFMHTEMAKVVGFDKFWDDGGGALMLLAELCLAPTSTSQLGNEANVDIYTAVPLDEAAASLIQWASQPDMARSGKYWAPRGPRGMARPLPLWATACPPRCVCPASILTVRREA</sequence>
<evidence type="ECO:0000313" key="3">
    <source>
        <dbReference type="EnsemblFungi" id="EJT70676"/>
    </source>
</evidence>
<feature type="region of interest" description="Disordered" evidence="1">
    <location>
        <begin position="46"/>
        <end position="68"/>
    </location>
</feature>
<reference evidence="4" key="1">
    <citation type="submission" date="2010-07" db="EMBL/GenBank/DDBJ databases">
        <title>The genome sequence of Gaeumannomyces graminis var. tritici strain R3-111a-1.</title>
        <authorList>
            <consortium name="The Broad Institute Genome Sequencing Platform"/>
            <person name="Ma L.-J."/>
            <person name="Dead R."/>
            <person name="Young S."/>
            <person name="Zeng Q."/>
            <person name="Koehrsen M."/>
            <person name="Alvarado L."/>
            <person name="Berlin A."/>
            <person name="Chapman S.B."/>
            <person name="Chen Z."/>
            <person name="Freedman E."/>
            <person name="Gellesch M."/>
            <person name="Goldberg J."/>
            <person name="Griggs A."/>
            <person name="Gujja S."/>
            <person name="Heilman E.R."/>
            <person name="Heiman D."/>
            <person name="Hepburn T."/>
            <person name="Howarth C."/>
            <person name="Jen D."/>
            <person name="Larson L."/>
            <person name="Mehta T."/>
            <person name="Neiman D."/>
            <person name="Pearson M."/>
            <person name="Roberts A."/>
            <person name="Saif S."/>
            <person name="Shea T."/>
            <person name="Shenoy N."/>
            <person name="Sisk P."/>
            <person name="Stolte C."/>
            <person name="Sykes S."/>
            <person name="Walk T."/>
            <person name="White J."/>
            <person name="Yandava C."/>
            <person name="Haas B."/>
            <person name="Nusbaum C."/>
            <person name="Birren B."/>
        </authorList>
    </citation>
    <scope>NUCLEOTIDE SEQUENCE [LARGE SCALE GENOMIC DNA]</scope>
    <source>
        <strain evidence="4">R3-111a-1</strain>
    </source>
</reference>
<name>J3PDX6_GAET3</name>
<reference evidence="3" key="5">
    <citation type="submission" date="2018-04" db="UniProtKB">
        <authorList>
            <consortium name="EnsemblFungi"/>
        </authorList>
    </citation>
    <scope>IDENTIFICATION</scope>
    <source>
        <strain evidence="3">R3-111a-1</strain>
    </source>
</reference>
<proteinExistence type="predicted"/>
<protein>
    <recommendedName>
        <fullName evidence="5">Short-chain dehydrogenase/reductase SDR</fullName>
    </recommendedName>
</protein>
<dbReference type="OrthoDB" id="7289984at2759"/>
<evidence type="ECO:0008006" key="5">
    <source>
        <dbReference type="Google" id="ProtNLM"/>
    </source>
</evidence>